<keyword evidence="10" id="KW-0119">Carbohydrate metabolism</keyword>
<evidence type="ECO:0000256" key="7">
    <source>
        <dbReference type="ARBA" id="ARBA00022833"/>
    </source>
</evidence>
<keyword evidence="4" id="KW-0479">Metal-binding</keyword>
<dbReference type="Proteomes" id="UP000219285">
    <property type="component" value="Chromosome"/>
</dbReference>
<dbReference type="PROSITE" id="PS01125">
    <property type="entry name" value="ROK"/>
    <property type="match status" value="1"/>
</dbReference>
<evidence type="ECO:0000256" key="8">
    <source>
        <dbReference type="ARBA" id="ARBA00022840"/>
    </source>
</evidence>
<comment type="similarity">
    <text evidence="2">Belongs to the ROK (NagC/XylR) family.</text>
</comment>
<organism evidence="13 14">
    <name type="scientific">Alteromonas pelagimontana</name>
    <dbReference type="NCBI Taxonomy" id="1858656"/>
    <lineage>
        <taxon>Bacteria</taxon>
        <taxon>Pseudomonadati</taxon>
        <taxon>Pseudomonadota</taxon>
        <taxon>Gammaproteobacteria</taxon>
        <taxon>Alteromonadales</taxon>
        <taxon>Alteromonadaceae</taxon>
        <taxon>Alteromonas/Salinimonas group</taxon>
        <taxon>Alteromonas</taxon>
    </lineage>
</organism>
<dbReference type="PANTHER" id="PTHR42742:SF3">
    <property type="entry name" value="FRUCTOKINASE"/>
    <property type="match status" value="1"/>
</dbReference>
<dbReference type="PANTHER" id="PTHR42742">
    <property type="entry name" value="TRANSCRIPTIONAL REPRESSOR MPRA"/>
    <property type="match status" value="1"/>
</dbReference>
<gene>
    <name evidence="13" type="ORF">CA267_011740</name>
</gene>
<dbReference type="AlphaFoldDB" id="A0A6M4MDY2"/>
<keyword evidence="7" id="KW-0862">Zinc</keyword>
<dbReference type="InterPro" id="IPR043129">
    <property type="entry name" value="ATPase_NBD"/>
</dbReference>
<dbReference type="OrthoDB" id="9783435at2"/>
<protein>
    <recommendedName>
        <fullName evidence="11">fructokinase</fullName>
        <ecNumber evidence="11">2.7.1.4</ecNumber>
    </recommendedName>
</protein>
<dbReference type="InterPro" id="IPR051804">
    <property type="entry name" value="Carb_Metab_Reg_Kinase/Isom"/>
</dbReference>
<evidence type="ECO:0000256" key="10">
    <source>
        <dbReference type="ARBA" id="ARBA00023277"/>
    </source>
</evidence>
<reference evidence="14" key="1">
    <citation type="submission" date="2014-12" db="EMBL/GenBank/DDBJ databases">
        <title>Complete genome sequence of a multi-drug resistant Klebsiella pneumoniae.</title>
        <authorList>
            <person name="Hua X."/>
            <person name="Chen Q."/>
            <person name="Li X."/>
            <person name="Feng Y."/>
            <person name="Ruan Z."/>
            <person name="Yu Y."/>
        </authorList>
    </citation>
    <scope>NUCLEOTIDE SEQUENCE [LARGE SCALE GENOMIC DNA]</scope>
    <source>
        <strain evidence="14">5.12</strain>
    </source>
</reference>
<dbReference type="Pfam" id="PF00480">
    <property type="entry name" value="ROK"/>
    <property type="match status" value="1"/>
</dbReference>
<keyword evidence="6" id="KW-0418">Kinase</keyword>
<name>A0A6M4MDY2_9ALTE</name>
<keyword evidence="8" id="KW-0067">ATP-binding</keyword>
<dbReference type="KEGG" id="apel:CA267_011740"/>
<dbReference type="CDD" id="cd24067">
    <property type="entry name" value="ASKHA_NBD_ROK_BsFRK-like"/>
    <property type="match status" value="1"/>
</dbReference>
<dbReference type="SUPFAM" id="SSF53067">
    <property type="entry name" value="Actin-like ATPase domain"/>
    <property type="match status" value="1"/>
</dbReference>
<keyword evidence="14" id="KW-1185">Reference proteome</keyword>
<evidence type="ECO:0000256" key="6">
    <source>
        <dbReference type="ARBA" id="ARBA00022777"/>
    </source>
</evidence>
<dbReference type="GO" id="GO:0046872">
    <property type="term" value="F:metal ion binding"/>
    <property type="evidence" value="ECO:0007669"/>
    <property type="project" value="UniProtKB-KW"/>
</dbReference>
<dbReference type="RefSeq" id="WP_075607306.1">
    <property type="nucleotide sequence ID" value="NZ_CP052766.1"/>
</dbReference>
<dbReference type="GO" id="GO:0008865">
    <property type="term" value="F:fructokinase activity"/>
    <property type="evidence" value="ECO:0007669"/>
    <property type="project" value="UniProtKB-EC"/>
</dbReference>
<evidence type="ECO:0000256" key="9">
    <source>
        <dbReference type="ARBA" id="ARBA00022842"/>
    </source>
</evidence>
<keyword evidence="3" id="KW-0808">Transferase</keyword>
<dbReference type="Gene3D" id="3.30.420.40">
    <property type="match status" value="2"/>
</dbReference>
<dbReference type="FunFam" id="3.30.420.40:FF:000153">
    <property type="entry name" value="Putative fructokinase"/>
    <property type="match status" value="1"/>
</dbReference>
<sequence>MALTDDYYAVVEAGGTKFICAIIDKDRNIHAQVRIATTSPDETLARVIDFFQTHIAAGYIFKRLGIASFGPLDLNRTSATFGSITKTPKSSWINTPLARRLSQALACQVAVDTDVNAAALAEYKWGAAQGASVAIYITVGTGVGGGVVIDGKPLHGVVHPEIGHMLVVAPAGQKGICPFHQDCVEGLASGPALEKIWGQPSDTLPDDHEGWGSLADVMAQMCHNLMVCYSAQKIIIGGGVMQRTGLIEKIIVKCERSLHEYIMFPDNLSLANIICAPGLGTYSGLLGALALIDHQSA</sequence>
<evidence type="ECO:0000313" key="13">
    <source>
        <dbReference type="EMBL" id="QJR81401.1"/>
    </source>
</evidence>
<dbReference type="InterPro" id="IPR000600">
    <property type="entry name" value="ROK"/>
</dbReference>
<comment type="cofactor">
    <cofactor evidence="1">
        <name>Mg(2+)</name>
        <dbReference type="ChEBI" id="CHEBI:18420"/>
    </cofactor>
</comment>
<evidence type="ECO:0000256" key="4">
    <source>
        <dbReference type="ARBA" id="ARBA00022723"/>
    </source>
</evidence>
<dbReference type="InterPro" id="IPR049874">
    <property type="entry name" value="ROK_cs"/>
</dbReference>
<accession>A0A6M4MDY2</accession>
<dbReference type="EC" id="2.7.1.4" evidence="11"/>
<evidence type="ECO:0000256" key="12">
    <source>
        <dbReference type="ARBA" id="ARBA00048451"/>
    </source>
</evidence>
<evidence type="ECO:0000256" key="3">
    <source>
        <dbReference type="ARBA" id="ARBA00022679"/>
    </source>
</evidence>
<evidence type="ECO:0000256" key="2">
    <source>
        <dbReference type="ARBA" id="ARBA00006479"/>
    </source>
</evidence>
<dbReference type="GO" id="GO:0005524">
    <property type="term" value="F:ATP binding"/>
    <property type="evidence" value="ECO:0007669"/>
    <property type="project" value="UniProtKB-KW"/>
</dbReference>
<proteinExistence type="inferred from homology"/>
<reference evidence="13 14" key="2">
    <citation type="submission" date="2020-04" db="EMBL/GenBank/DDBJ databases">
        <title>Complete genome sequence of Alteromonas pelagimontana 5.12T.</title>
        <authorList>
            <person name="Sinha R.K."/>
            <person name="Krishnan K.P."/>
            <person name="Kurian J.P."/>
        </authorList>
    </citation>
    <scope>NUCLEOTIDE SEQUENCE [LARGE SCALE GENOMIC DNA]</scope>
    <source>
        <strain evidence="13 14">5.12</strain>
    </source>
</reference>
<evidence type="ECO:0000256" key="1">
    <source>
        <dbReference type="ARBA" id="ARBA00001946"/>
    </source>
</evidence>
<keyword evidence="5" id="KW-0547">Nucleotide-binding</keyword>
<evidence type="ECO:0000313" key="14">
    <source>
        <dbReference type="Proteomes" id="UP000219285"/>
    </source>
</evidence>
<evidence type="ECO:0000256" key="5">
    <source>
        <dbReference type="ARBA" id="ARBA00022741"/>
    </source>
</evidence>
<keyword evidence="9" id="KW-0460">Magnesium</keyword>
<comment type="catalytic activity">
    <reaction evidence="12">
        <text>D-fructose + ATP = D-fructose 6-phosphate + ADP + H(+)</text>
        <dbReference type="Rhea" id="RHEA:16125"/>
        <dbReference type="ChEBI" id="CHEBI:15378"/>
        <dbReference type="ChEBI" id="CHEBI:30616"/>
        <dbReference type="ChEBI" id="CHEBI:37721"/>
        <dbReference type="ChEBI" id="CHEBI:61527"/>
        <dbReference type="ChEBI" id="CHEBI:456216"/>
        <dbReference type="EC" id="2.7.1.4"/>
    </reaction>
</comment>
<dbReference type="EMBL" id="CP052766">
    <property type="protein sequence ID" value="QJR81401.1"/>
    <property type="molecule type" value="Genomic_DNA"/>
</dbReference>
<evidence type="ECO:0000256" key="11">
    <source>
        <dbReference type="ARBA" id="ARBA00038887"/>
    </source>
</evidence>